<dbReference type="InterPro" id="IPR013370">
    <property type="entry name" value="Chloromuconate_cycloisomerase"/>
</dbReference>
<dbReference type="InterPro" id="IPR036849">
    <property type="entry name" value="Enolase-like_C_sf"/>
</dbReference>
<dbReference type="Gene3D" id="3.20.20.120">
    <property type="entry name" value="Enolase-like C-terminal domain"/>
    <property type="match status" value="1"/>
</dbReference>
<dbReference type="InterPro" id="IPR029017">
    <property type="entry name" value="Enolase-like_N"/>
</dbReference>
<evidence type="ECO:0000313" key="10">
    <source>
        <dbReference type="Proteomes" id="UP001596337"/>
    </source>
</evidence>
<dbReference type="PANTHER" id="PTHR48073:SF2">
    <property type="entry name" value="O-SUCCINYLBENZOATE SYNTHASE"/>
    <property type="match status" value="1"/>
</dbReference>
<evidence type="ECO:0000256" key="4">
    <source>
        <dbReference type="ARBA" id="ARBA00022723"/>
    </source>
</evidence>
<dbReference type="Gene3D" id="3.30.390.10">
    <property type="entry name" value="Enolase-like, N-terminal domain"/>
    <property type="match status" value="1"/>
</dbReference>
<accession>A0ABW2BZE4</accession>
<dbReference type="Pfam" id="PF02746">
    <property type="entry name" value="MR_MLE_N"/>
    <property type="match status" value="1"/>
</dbReference>
<keyword evidence="4" id="KW-0479">Metal-binding</keyword>
<proteinExistence type="inferred from homology"/>
<evidence type="ECO:0000256" key="7">
    <source>
        <dbReference type="ARBA" id="ARBA00023235"/>
    </source>
</evidence>
<dbReference type="CDD" id="cd03318">
    <property type="entry name" value="MLE"/>
    <property type="match status" value="1"/>
</dbReference>
<dbReference type="Proteomes" id="UP001596337">
    <property type="component" value="Unassembled WGS sequence"/>
</dbReference>
<evidence type="ECO:0000256" key="3">
    <source>
        <dbReference type="ARBA" id="ARBA00008031"/>
    </source>
</evidence>
<protein>
    <submittedName>
        <fullName evidence="9">Muconate cycloisomerase family protein</fullName>
    </submittedName>
</protein>
<dbReference type="InterPro" id="IPR018110">
    <property type="entry name" value="Mandel_Rmase/mucon_lact_enz_CS"/>
</dbReference>
<dbReference type="NCBIfam" id="TIGR02534">
    <property type="entry name" value="mucon_cyclo"/>
    <property type="match status" value="1"/>
</dbReference>
<dbReference type="SFLD" id="SFLDS00001">
    <property type="entry name" value="Enolase"/>
    <property type="match status" value="1"/>
</dbReference>
<evidence type="ECO:0000256" key="5">
    <source>
        <dbReference type="ARBA" id="ARBA00022797"/>
    </source>
</evidence>
<evidence type="ECO:0000256" key="2">
    <source>
        <dbReference type="ARBA" id="ARBA00005211"/>
    </source>
</evidence>
<dbReference type="SUPFAM" id="SSF51604">
    <property type="entry name" value="Enolase C-terminal domain-like"/>
    <property type="match status" value="1"/>
</dbReference>
<evidence type="ECO:0000259" key="8">
    <source>
        <dbReference type="SMART" id="SM00922"/>
    </source>
</evidence>
<dbReference type="SUPFAM" id="SSF54826">
    <property type="entry name" value="Enolase N-terminal domain-like"/>
    <property type="match status" value="1"/>
</dbReference>
<evidence type="ECO:0000313" key="9">
    <source>
        <dbReference type="EMBL" id="MFC6868451.1"/>
    </source>
</evidence>
<dbReference type="InterPro" id="IPR013342">
    <property type="entry name" value="Mandelate_racemase_C"/>
</dbReference>
<dbReference type="SMART" id="SM00922">
    <property type="entry name" value="MR_MLE"/>
    <property type="match status" value="1"/>
</dbReference>
<dbReference type="InterPro" id="IPR029065">
    <property type="entry name" value="Enolase_C-like"/>
</dbReference>
<dbReference type="RefSeq" id="WP_345398724.1">
    <property type="nucleotide sequence ID" value="NZ_BAABLA010000028.1"/>
</dbReference>
<comment type="similarity">
    <text evidence="3">Belongs to the mandelate racemase/muconate lactonizing enzyme family.</text>
</comment>
<dbReference type="SFLD" id="SFLDG00180">
    <property type="entry name" value="muconate_cycloisomerase"/>
    <property type="match status" value="1"/>
</dbReference>
<dbReference type="PROSITE" id="PS00909">
    <property type="entry name" value="MR_MLE_2"/>
    <property type="match status" value="1"/>
</dbReference>
<comment type="pathway">
    <text evidence="2">Aromatic compound metabolism.</text>
</comment>
<evidence type="ECO:0000256" key="6">
    <source>
        <dbReference type="ARBA" id="ARBA00023211"/>
    </source>
</evidence>
<dbReference type="SFLD" id="SFLDG01258">
    <property type="entry name" value="(chloro)muconate_cycloisomeras"/>
    <property type="match status" value="1"/>
</dbReference>
<keyword evidence="5" id="KW-0058">Aromatic hydrocarbons catabolism</keyword>
<comment type="caution">
    <text evidence="9">The sequence shown here is derived from an EMBL/GenBank/DDBJ whole genome shotgun (WGS) entry which is preliminary data.</text>
</comment>
<organism evidence="9 10">
    <name type="scientific">Haloechinothrix salitolerans</name>
    <dbReference type="NCBI Taxonomy" id="926830"/>
    <lineage>
        <taxon>Bacteria</taxon>
        <taxon>Bacillati</taxon>
        <taxon>Actinomycetota</taxon>
        <taxon>Actinomycetes</taxon>
        <taxon>Pseudonocardiales</taxon>
        <taxon>Pseudonocardiaceae</taxon>
        <taxon>Haloechinothrix</taxon>
    </lineage>
</organism>
<dbReference type="Pfam" id="PF13378">
    <property type="entry name" value="MR_MLE_C"/>
    <property type="match status" value="1"/>
</dbReference>
<dbReference type="SFLD" id="SFLDF00009">
    <property type="entry name" value="o-succinylbenzoate_synthase"/>
    <property type="match status" value="1"/>
</dbReference>
<dbReference type="PANTHER" id="PTHR48073">
    <property type="entry name" value="O-SUCCINYLBENZOATE SYNTHASE-RELATED"/>
    <property type="match status" value="1"/>
</dbReference>
<feature type="domain" description="Mandelate racemase/muconate lactonizing enzyme C-terminal" evidence="8">
    <location>
        <begin position="147"/>
        <end position="245"/>
    </location>
</feature>
<dbReference type="PROSITE" id="PS00908">
    <property type="entry name" value="MR_MLE_1"/>
    <property type="match status" value="1"/>
</dbReference>
<reference evidence="10" key="1">
    <citation type="journal article" date="2019" name="Int. J. Syst. Evol. Microbiol.">
        <title>The Global Catalogue of Microorganisms (GCM) 10K type strain sequencing project: providing services to taxonomists for standard genome sequencing and annotation.</title>
        <authorList>
            <consortium name="The Broad Institute Genomics Platform"/>
            <consortium name="The Broad Institute Genome Sequencing Center for Infectious Disease"/>
            <person name="Wu L."/>
            <person name="Ma J."/>
        </authorList>
    </citation>
    <scope>NUCLEOTIDE SEQUENCE [LARGE SCALE GENOMIC DNA]</scope>
    <source>
        <strain evidence="10">KCTC 32255</strain>
    </source>
</reference>
<keyword evidence="10" id="KW-1185">Reference proteome</keyword>
<sequence>MTRLTVESVNTAIIDLPLRRQHRFSSLTIDHQSYVLVRVRTAEGIEGIGEAVVPGGPWWGGESIEGIKVAIDTYLGPCLTGRDATQVESLRREMDRLVHGNPFAKASVEMALFDAWGKALGVPVYDLFGGLYRETIPVTWALGADDAKVVIDEIEGKLDAGLHASFKLKMGAEAPARDVARVLDVTRALAKRTSLRVDLNCAWDELAATRWLPELEAGGIELVEQPVPGWNVDALARLSALLQIPIMADESVWSPQDAFSLARAAAADVFALKIPKSGGLTMVRRVADIAAAAGIGCHGGTTIESSIGTAASAQLYGALPEVTEGSELFGPLLLADDVVAEGLEYRDGNLHVPSGPGIGVTLDEDKVRHYTRE</sequence>
<dbReference type="EMBL" id="JBHSXX010000001">
    <property type="protein sequence ID" value="MFC6868451.1"/>
    <property type="molecule type" value="Genomic_DNA"/>
</dbReference>
<keyword evidence="7" id="KW-0413">Isomerase</keyword>
<name>A0ABW2BZE4_9PSEU</name>
<keyword evidence="6" id="KW-0464">Manganese</keyword>
<gene>
    <name evidence="9" type="ORF">ACFQGD_15005</name>
</gene>
<evidence type="ECO:0000256" key="1">
    <source>
        <dbReference type="ARBA" id="ARBA00001936"/>
    </source>
</evidence>
<dbReference type="InterPro" id="IPR013341">
    <property type="entry name" value="Mandelate_racemase_N_dom"/>
</dbReference>
<comment type="cofactor">
    <cofactor evidence="1">
        <name>Mn(2+)</name>
        <dbReference type="ChEBI" id="CHEBI:29035"/>
    </cofactor>
</comment>